<accession>A0A0D0E6G1</accession>
<dbReference type="Proteomes" id="UP000054538">
    <property type="component" value="Unassembled WGS sequence"/>
</dbReference>
<gene>
    <name evidence="1" type="ORF">PAXRUDRAFT_145351</name>
</gene>
<dbReference type="AlphaFoldDB" id="A0A0D0E6G1"/>
<feature type="non-terminal residue" evidence="1">
    <location>
        <position position="1"/>
    </location>
</feature>
<dbReference type="HOGENOM" id="CLU_161754_1_0_1"/>
<dbReference type="InParanoid" id="A0A0D0E6G1"/>
<reference evidence="2" key="2">
    <citation type="submission" date="2015-01" db="EMBL/GenBank/DDBJ databases">
        <title>Evolutionary Origins and Diversification of the Mycorrhizal Mutualists.</title>
        <authorList>
            <consortium name="DOE Joint Genome Institute"/>
            <consortium name="Mycorrhizal Genomics Consortium"/>
            <person name="Kohler A."/>
            <person name="Kuo A."/>
            <person name="Nagy L.G."/>
            <person name="Floudas D."/>
            <person name="Copeland A."/>
            <person name="Barry K.W."/>
            <person name="Cichocki N."/>
            <person name="Veneault-Fourrey C."/>
            <person name="LaButti K."/>
            <person name="Lindquist E.A."/>
            <person name="Lipzen A."/>
            <person name="Lundell T."/>
            <person name="Morin E."/>
            <person name="Murat C."/>
            <person name="Riley R."/>
            <person name="Ohm R."/>
            <person name="Sun H."/>
            <person name="Tunlid A."/>
            <person name="Henrissat B."/>
            <person name="Grigoriev I.V."/>
            <person name="Hibbett D.S."/>
            <person name="Martin F."/>
        </authorList>
    </citation>
    <scope>NUCLEOTIDE SEQUENCE [LARGE SCALE GENOMIC DNA]</scope>
    <source>
        <strain evidence="2">Ve08.2h10</strain>
    </source>
</reference>
<protein>
    <submittedName>
        <fullName evidence="1">Unplaced genomic scaffold scaffold_374, whole genome shotgun sequence</fullName>
    </submittedName>
</protein>
<keyword evidence="2" id="KW-1185">Reference proteome</keyword>
<evidence type="ECO:0000313" key="1">
    <source>
        <dbReference type="EMBL" id="KIK93305.1"/>
    </source>
</evidence>
<organism evidence="1 2">
    <name type="scientific">Paxillus rubicundulus Ve08.2h10</name>
    <dbReference type="NCBI Taxonomy" id="930991"/>
    <lineage>
        <taxon>Eukaryota</taxon>
        <taxon>Fungi</taxon>
        <taxon>Dikarya</taxon>
        <taxon>Basidiomycota</taxon>
        <taxon>Agaricomycotina</taxon>
        <taxon>Agaricomycetes</taxon>
        <taxon>Agaricomycetidae</taxon>
        <taxon>Boletales</taxon>
        <taxon>Paxilineae</taxon>
        <taxon>Paxillaceae</taxon>
        <taxon>Paxillus</taxon>
    </lineage>
</organism>
<evidence type="ECO:0000313" key="2">
    <source>
        <dbReference type="Proteomes" id="UP000054538"/>
    </source>
</evidence>
<name>A0A0D0E6G1_9AGAM</name>
<proteinExistence type="predicted"/>
<reference evidence="1 2" key="1">
    <citation type="submission" date="2014-04" db="EMBL/GenBank/DDBJ databases">
        <authorList>
            <consortium name="DOE Joint Genome Institute"/>
            <person name="Kuo A."/>
            <person name="Kohler A."/>
            <person name="Jargeat P."/>
            <person name="Nagy L.G."/>
            <person name="Floudas D."/>
            <person name="Copeland A."/>
            <person name="Barry K.W."/>
            <person name="Cichocki N."/>
            <person name="Veneault-Fourrey C."/>
            <person name="LaButti K."/>
            <person name="Lindquist E.A."/>
            <person name="Lipzen A."/>
            <person name="Lundell T."/>
            <person name="Morin E."/>
            <person name="Murat C."/>
            <person name="Sun H."/>
            <person name="Tunlid A."/>
            <person name="Henrissat B."/>
            <person name="Grigoriev I.V."/>
            <person name="Hibbett D.S."/>
            <person name="Martin F."/>
            <person name="Nordberg H.P."/>
            <person name="Cantor M.N."/>
            <person name="Hua S.X."/>
        </authorList>
    </citation>
    <scope>NUCLEOTIDE SEQUENCE [LARGE SCALE GENOMIC DNA]</scope>
    <source>
        <strain evidence="1 2">Ve08.2h10</strain>
    </source>
</reference>
<dbReference type="EMBL" id="KN825196">
    <property type="protein sequence ID" value="KIK93305.1"/>
    <property type="molecule type" value="Genomic_DNA"/>
</dbReference>
<dbReference type="OrthoDB" id="3256444at2759"/>
<sequence length="70" mass="7917">TLDDQFQEVMPTKHVISYTHQLFCEATVEWLICTDQPIKTVDHPTFKKMINTASCATNGVIIPNCHATCH</sequence>